<name>A0A6J5RYF4_9CAUD</name>
<sequence>MPKSSIPFPGTLIGQTMGGPTIKARPAGVVDGLADGSWTNTFLFPVTCVVLGWGAGGANANGSNQGAGGGGCGYKLIKVMPGQTISWTIGLGSAVAATNGGDTIVTLPRGAQCLAGGGLANGTGGVCSGSWDTWRPGGRGGLFNTTRGESPVGGGLDGGNNGSGGGAAGFSDLMAGTQGGNGGSYNSGSPATTVPGGALGGSSGFFGSSKAGAVKLLLVRE</sequence>
<evidence type="ECO:0000313" key="1">
    <source>
        <dbReference type="EMBL" id="CAB4198831.1"/>
    </source>
</evidence>
<accession>A0A6J5RYF4</accession>
<gene>
    <name evidence="1" type="ORF">UFOVP1324_58</name>
</gene>
<proteinExistence type="predicted"/>
<reference evidence="1" key="1">
    <citation type="submission" date="2020-05" db="EMBL/GenBank/DDBJ databases">
        <authorList>
            <person name="Chiriac C."/>
            <person name="Salcher M."/>
            <person name="Ghai R."/>
            <person name="Kavagutti S V."/>
        </authorList>
    </citation>
    <scope>NUCLEOTIDE SEQUENCE</scope>
</reference>
<organism evidence="1">
    <name type="scientific">uncultured Caudovirales phage</name>
    <dbReference type="NCBI Taxonomy" id="2100421"/>
    <lineage>
        <taxon>Viruses</taxon>
        <taxon>Duplodnaviria</taxon>
        <taxon>Heunggongvirae</taxon>
        <taxon>Uroviricota</taxon>
        <taxon>Caudoviricetes</taxon>
        <taxon>Peduoviridae</taxon>
        <taxon>Maltschvirus</taxon>
        <taxon>Maltschvirus maltsch</taxon>
    </lineage>
</organism>
<protein>
    <submittedName>
        <fullName evidence="1">Uncharacterized protein</fullName>
    </submittedName>
</protein>
<dbReference type="EMBL" id="LR797273">
    <property type="protein sequence ID" value="CAB4198831.1"/>
    <property type="molecule type" value="Genomic_DNA"/>
</dbReference>